<dbReference type="EMBL" id="LJBN01000167">
    <property type="protein sequence ID" value="OOQ85407.1"/>
    <property type="molecule type" value="Genomic_DNA"/>
</dbReference>
<evidence type="ECO:0000256" key="7">
    <source>
        <dbReference type="ARBA" id="ARBA00022777"/>
    </source>
</evidence>
<dbReference type="HAMAP" id="MF_00065">
    <property type="entry name" value="Adenylyl_sulf_kinase"/>
    <property type="match status" value="1"/>
</dbReference>
<evidence type="ECO:0000256" key="3">
    <source>
        <dbReference type="ARBA" id="ARBA00012121"/>
    </source>
</evidence>
<evidence type="ECO:0000256" key="5">
    <source>
        <dbReference type="ARBA" id="ARBA00022679"/>
    </source>
</evidence>
<feature type="domain" description="Thioesterase" evidence="15">
    <location>
        <begin position="259"/>
        <end position="328"/>
    </location>
</feature>
<dbReference type="SUPFAM" id="SSF52540">
    <property type="entry name" value="P-loop containing nucleoside triphosphate hydrolases"/>
    <property type="match status" value="1"/>
</dbReference>
<keyword evidence="8" id="KW-0067">ATP-binding</keyword>
<dbReference type="InterPro" id="IPR002891">
    <property type="entry name" value="APS"/>
</dbReference>
<dbReference type="GO" id="GO:0004020">
    <property type="term" value="F:adenylylsulfate kinase activity"/>
    <property type="evidence" value="ECO:0007669"/>
    <property type="project" value="UniProtKB-EC"/>
</dbReference>
<dbReference type="InterPro" id="IPR059117">
    <property type="entry name" value="APS_kinase_dom"/>
</dbReference>
<evidence type="ECO:0000259" key="14">
    <source>
        <dbReference type="Pfam" id="PF01583"/>
    </source>
</evidence>
<comment type="similarity">
    <text evidence="2">Belongs to the APS kinase family.</text>
</comment>
<feature type="transmembrane region" description="Helical" evidence="13">
    <location>
        <begin position="130"/>
        <end position="147"/>
    </location>
</feature>
<dbReference type="CDD" id="cd03443">
    <property type="entry name" value="PaaI_thioesterase"/>
    <property type="match status" value="1"/>
</dbReference>
<dbReference type="Gene3D" id="3.40.50.300">
    <property type="entry name" value="P-loop containing nucleotide triphosphate hydrolases"/>
    <property type="match status" value="1"/>
</dbReference>
<evidence type="ECO:0000256" key="1">
    <source>
        <dbReference type="ARBA" id="ARBA00004806"/>
    </source>
</evidence>
<dbReference type="CDD" id="cd02027">
    <property type="entry name" value="APSK"/>
    <property type="match status" value="1"/>
</dbReference>
<dbReference type="GO" id="GO:0000103">
    <property type="term" value="P:sulfate assimilation"/>
    <property type="evidence" value="ECO:0007669"/>
    <property type="project" value="InterPro"/>
</dbReference>
<evidence type="ECO:0000313" key="16">
    <source>
        <dbReference type="EMBL" id="OOQ85407.1"/>
    </source>
</evidence>
<accession>A0A1S9RIS9</accession>
<dbReference type="Pfam" id="PF01583">
    <property type="entry name" value="APS_kinase"/>
    <property type="match status" value="1"/>
</dbReference>
<dbReference type="Gene3D" id="3.10.129.10">
    <property type="entry name" value="Hotdog Thioesterase"/>
    <property type="match status" value="1"/>
</dbReference>
<dbReference type="NCBIfam" id="NF003013">
    <property type="entry name" value="PRK03846.1"/>
    <property type="match status" value="1"/>
</dbReference>
<dbReference type="PANTHER" id="PTHR47260:SF7">
    <property type="entry name" value="THIOESTERASE FAMILY PROTEIN (AFU_ORTHOLOGUE AFUA_1G10800)"/>
    <property type="match status" value="1"/>
</dbReference>
<evidence type="ECO:0000256" key="13">
    <source>
        <dbReference type="SAM" id="Phobius"/>
    </source>
</evidence>
<organism evidence="16 17">
    <name type="scientific">Penicillium brasilianum</name>
    <dbReference type="NCBI Taxonomy" id="104259"/>
    <lineage>
        <taxon>Eukaryota</taxon>
        <taxon>Fungi</taxon>
        <taxon>Dikarya</taxon>
        <taxon>Ascomycota</taxon>
        <taxon>Pezizomycotina</taxon>
        <taxon>Eurotiomycetes</taxon>
        <taxon>Eurotiomycetidae</taxon>
        <taxon>Eurotiales</taxon>
        <taxon>Aspergillaceae</taxon>
        <taxon>Penicillium</taxon>
    </lineage>
</organism>
<dbReference type="InterPro" id="IPR006683">
    <property type="entry name" value="Thioestr_dom"/>
</dbReference>
<keyword evidence="13" id="KW-0472">Membrane</keyword>
<dbReference type="EC" id="2.7.1.25" evidence="3"/>
<keyword evidence="6" id="KW-0547">Nucleotide-binding</keyword>
<feature type="compositionally biased region" description="Polar residues" evidence="12">
    <location>
        <begin position="102"/>
        <end position="114"/>
    </location>
</feature>
<comment type="caution">
    <text evidence="16">The sequence shown here is derived from an EMBL/GenBank/DDBJ whole genome shotgun (WGS) entry which is preliminary data.</text>
</comment>
<evidence type="ECO:0000313" key="17">
    <source>
        <dbReference type="Proteomes" id="UP000190744"/>
    </source>
</evidence>
<dbReference type="FunFam" id="3.40.50.300:FF:000212">
    <property type="entry name" value="Adenylyl-sulfate kinase"/>
    <property type="match status" value="1"/>
</dbReference>
<evidence type="ECO:0000256" key="4">
    <source>
        <dbReference type="ARBA" id="ARBA00018163"/>
    </source>
</evidence>
<evidence type="ECO:0000256" key="12">
    <source>
        <dbReference type="SAM" id="MobiDB-lite"/>
    </source>
</evidence>
<dbReference type="Pfam" id="PF03061">
    <property type="entry name" value="4HBT"/>
    <property type="match status" value="1"/>
</dbReference>
<feature type="compositionally biased region" description="Pro residues" evidence="12">
    <location>
        <begin position="115"/>
        <end position="124"/>
    </location>
</feature>
<dbReference type="InterPro" id="IPR029069">
    <property type="entry name" value="HotDog_dom_sf"/>
</dbReference>
<dbReference type="InterPro" id="IPR052061">
    <property type="entry name" value="PTE-AB_protein"/>
</dbReference>
<evidence type="ECO:0000256" key="2">
    <source>
        <dbReference type="ARBA" id="ARBA00007008"/>
    </source>
</evidence>
<keyword evidence="9" id="KW-0198">Cysteine biosynthesis</keyword>
<comment type="pathway">
    <text evidence="1">Sulfur metabolism; hydrogen sulfide biosynthesis; sulfite from sulfate: step 2/3.</text>
</comment>
<dbReference type="Proteomes" id="UP000190744">
    <property type="component" value="Unassembled WGS sequence"/>
</dbReference>
<evidence type="ECO:0000259" key="15">
    <source>
        <dbReference type="Pfam" id="PF03061"/>
    </source>
</evidence>
<proteinExistence type="inferred from homology"/>
<evidence type="ECO:0000256" key="10">
    <source>
        <dbReference type="ARBA" id="ARBA00029724"/>
    </source>
</evidence>
<keyword evidence="13" id="KW-1133">Transmembrane helix</keyword>
<sequence length="628" mass="69386">MTKSPENAQEGQDAEVTWPESTLRPQPTFASQQLDHNALEADRIWIMLRPSSFATSSFSSLPSFTSSTARLTPAPSRLLLQRRIASSTHRHSFAPPRYTRSRPYSTEPNPSVQPQTPPPSPPPRSRFRRFLGFTSIAVLAFSAGLLYQTQRTVSRLMAVPIISDAETLTAFAPVDAQAEEVNEYIRTHPEAKRLRADAEFDESRPHLRFPEALRARSLTAGALAGPNKLVVPPFVFSHREGKSLVSLMYLGSDVCGHPGIVHGGMLATLLDEGLARCCFPALPNKVGVTANLNIDYRAPAMANSYVALRAETVKVEGRKAWVEGRIETLPEEGKEPVVLVEAKALFIEPKQAALTSRPEWIDGAIRIKPAVSYPTHAKSGPRDQHSSSALTRPVSLSLFSLSSSLLHPSCTYQTLFTMATNITFHAAALTRKERNDLRKQQGLTIWLTGLSASGKSTLAVELEHQLLHDRGVHAYRLDGDNVRFGLNKDLGFSEADRNENIRRIAEVAKLFADSSAIAITSFISPYRKDRETARQLHEVPTPGEETGLPFVEVHVDVPVEVAEQRDPKGLYKKAREGIIKEFTGISAPYEAPEKPEVYIKNVDLAIPDAVKQIIDYLDSKGYLPPKKE</sequence>
<reference evidence="17" key="1">
    <citation type="submission" date="2015-09" db="EMBL/GenBank/DDBJ databases">
        <authorList>
            <person name="Fill T.P."/>
            <person name="Baretta J.F."/>
            <person name="de Almeida L.G."/>
            <person name="Rocha M."/>
            <person name="de Souza D.H."/>
            <person name="Malavazi I."/>
            <person name="Cerdeira L.T."/>
            <person name="Hong H."/>
            <person name="Samborskyy M."/>
            <person name="de Vasconcelos A.T."/>
            <person name="Leadlay P."/>
            <person name="Rodrigues-Filho E."/>
        </authorList>
    </citation>
    <scope>NUCLEOTIDE SEQUENCE [LARGE SCALE GENOMIC DNA]</scope>
    <source>
        <strain evidence="17">LaBioMMi 136</strain>
    </source>
</reference>
<dbReference type="GO" id="GO:0019344">
    <property type="term" value="P:cysteine biosynthetic process"/>
    <property type="evidence" value="ECO:0007669"/>
    <property type="project" value="UniProtKB-KW"/>
</dbReference>
<evidence type="ECO:0000256" key="11">
    <source>
        <dbReference type="ARBA" id="ARBA00031464"/>
    </source>
</evidence>
<dbReference type="SUPFAM" id="SSF54637">
    <property type="entry name" value="Thioesterase/thiol ester dehydrase-isomerase"/>
    <property type="match status" value="1"/>
</dbReference>
<keyword evidence="13" id="KW-0812">Transmembrane</keyword>
<evidence type="ECO:0000256" key="8">
    <source>
        <dbReference type="ARBA" id="ARBA00022840"/>
    </source>
</evidence>
<evidence type="ECO:0000256" key="9">
    <source>
        <dbReference type="ARBA" id="ARBA00023192"/>
    </source>
</evidence>
<gene>
    <name evidence="16" type="ORF">PEBR_24565</name>
</gene>
<dbReference type="PANTHER" id="PTHR47260">
    <property type="entry name" value="UPF0644 PROTEIN PB2B4.06"/>
    <property type="match status" value="1"/>
</dbReference>
<keyword evidence="9" id="KW-0028">Amino-acid biosynthesis</keyword>
<feature type="compositionally biased region" description="Polar residues" evidence="12">
    <location>
        <begin position="1"/>
        <end position="10"/>
    </location>
</feature>
<dbReference type="AlphaFoldDB" id="A0A1S9RIS9"/>
<feature type="region of interest" description="Disordered" evidence="12">
    <location>
        <begin position="1"/>
        <end position="25"/>
    </location>
</feature>
<protein>
    <recommendedName>
        <fullName evidence="4">Adenylyl-sulfate kinase</fullName>
        <ecNumber evidence="3">2.7.1.25</ecNumber>
    </recommendedName>
    <alternativeName>
        <fullName evidence="11">ATP adenosine-5'-phosphosulfate 3'-phosphotransferase</fullName>
    </alternativeName>
    <alternativeName>
        <fullName evidence="10">Adenosine-5'-phosphosulfate kinase</fullName>
    </alternativeName>
</protein>
<dbReference type="GO" id="GO:0005524">
    <property type="term" value="F:ATP binding"/>
    <property type="evidence" value="ECO:0007669"/>
    <property type="project" value="UniProtKB-KW"/>
</dbReference>
<name>A0A1S9RIS9_PENBI</name>
<evidence type="ECO:0000256" key="6">
    <source>
        <dbReference type="ARBA" id="ARBA00022741"/>
    </source>
</evidence>
<dbReference type="InterPro" id="IPR027417">
    <property type="entry name" value="P-loop_NTPase"/>
</dbReference>
<keyword evidence="5" id="KW-0808">Transferase</keyword>
<feature type="region of interest" description="Disordered" evidence="12">
    <location>
        <begin position="89"/>
        <end position="126"/>
    </location>
</feature>
<keyword evidence="7 16" id="KW-0418">Kinase</keyword>
<dbReference type="NCBIfam" id="TIGR00455">
    <property type="entry name" value="apsK"/>
    <property type="match status" value="1"/>
</dbReference>
<feature type="domain" description="APS kinase" evidence="14">
    <location>
        <begin position="441"/>
        <end position="600"/>
    </location>
</feature>